<dbReference type="AlphaFoldDB" id="J9GII9"/>
<evidence type="ECO:0000256" key="4">
    <source>
        <dbReference type="ARBA" id="ARBA00022679"/>
    </source>
</evidence>
<evidence type="ECO:0000256" key="3">
    <source>
        <dbReference type="ARBA" id="ARBA00012830"/>
    </source>
</evidence>
<dbReference type="GO" id="GO:0046872">
    <property type="term" value="F:metal ion binding"/>
    <property type="evidence" value="ECO:0007669"/>
    <property type="project" value="UniProtKB-KW"/>
</dbReference>
<dbReference type="NCBIfam" id="TIGR00693">
    <property type="entry name" value="thiE"/>
    <property type="match status" value="1"/>
</dbReference>
<keyword evidence="4" id="KW-0808">Transferase</keyword>
<accession>J9GII9</accession>
<gene>
    <name evidence="12" type="ORF">EVA_04928</name>
</gene>
<evidence type="ECO:0000256" key="7">
    <source>
        <dbReference type="ARBA" id="ARBA00022977"/>
    </source>
</evidence>
<name>J9GII9_9ZZZZ</name>
<comment type="caution">
    <text evidence="12">The sequence shown here is derived from an EMBL/GenBank/DDBJ whole genome shotgun (WGS) entry which is preliminary data.</text>
</comment>
<dbReference type="EC" id="2.5.1.3" evidence="3"/>
<evidence type="ECO:0000256" key="6">
    <source>
        <dbReference type="ARBA" id="ARBA00022842"/>
    </source>
</evidence>
<proteinExistence type="inferred from homology"/>
<comment type="catalytic activity">
    <reaction evidence="9">
        <text>2-(2-carboxy-4-methylthiazol-5-yl)ethyl phosphate + 4-amino-2-methyl-5-(diphosphooxymethyl)pyrimidine + 2 H(+) = thiamine phosphate + CO2 + diphosphate</text>
        <dbReference type="Rhea" id="RHEA:47848"/>
        <dbReference type="ChEBI" id="CHEBI:15378"/>
        <dbReference type="ChEBI" id="CHEBI:16526"/>
        <dbReference type="ChEBI" id="CHEBI:33019"/>
        <dbReference type="ChEBI" id="CHEBI:37575"/>
        <dbReference type="ChEBI" id="CHEBI:57841"/>
        <dbReference type="ChEBI" id="CHEBI:62890"/>
        <dbReference type="EC" id="2.5.1.3"/>
    </reaction>
</comment>
<organism evidence="12">
    <name type="scientific">gut metagenome</name>
    <dbReference type="NCBI Taxonomy" id="749906"/>
    <lineage>
        <taxon>unclassified sequences</taxon>
        <taxon>metagenomes</taxon>
        <taxon>organismal metagenomes</taxon>
    </lineage>
</organism>
<dbReference type="Gene3D" id="3.20.20.70">
    <property type="entry name" value="Aldolase class I"/>
    <property type="match status" value="1"/>
</dbReference>
<evidence type="ECO:0000256" key="10">
    <source>
        <dbReference type="ARBA" id="ARBA00047883"/>
    </source>
</evidence>
<comment type="catalytic activity">
    <reaction evidence="10">
        <text>2-[(2R,5Z)-2-carboxy-4-methylthiazol-5(2H)-ylidene]ethyl phosphate + 4-amino-2-methyl-5-(diphosphooxymethyl)pyrimidine + 2 H(+) = thiamine phosphate + CO2 + diphosphate</text>
        <dbReference type="Rhea" id="RHEA:47844"/>
        <dbReference type="ChEBI" id="CHEBI:15378"/>
        <dbReference type="ChEBI" id="CHEBI:16526"/>
        <dbReference type="ChEBI" id="CHEBI:33019"/>
        <dbReference type="ChEBI" id="CHEBI:37575"/>
        <dbReference type="ChEBI" id="CHEBI:57841"/>
        <dbReference type="ChEBI" id="CHEBI:62899"/>
        <dbReference type="EC" id="2.5.1.3"/>
    </reaction>
</comment>
<evidence type="ECO:0000313" key="12">
    <source>
        <dbReference type="EMBL" id="EJX06964.1"/>
    </source>
</evidence>
<dbReference type="PANTHER" id="PTHR20857">
    <property type="entry name" value="THIAMINE-PHOSPHATE PYROPHOSPHORYLASE"/>
    <property type="match status" value="1"/>
</dbReference>
<dbReference type="SUPFAM" id="SSF51391">
    <property type="entry name" value="Thiamin phosphate synthase"/>
    <property type="match status" value="1"/>
</dbReference>
<dbReference type="UniPathway" id="UPA00060">
    <property type="reaction ID" value="UER00141"/>
</dbReference>
<evidence type="ECO:0000259" key="11">
    <source>
        <dbReference type="Pfam" id="PF02581"/>
    </source>
</evidence>
<sequence>MVSLQFITHQTQRYSYLESARMALEGGCRWIQLRMKEAPLEEVEAVALQLKPLCKEHDAVLVLDDHVELARKLEVDGVHLGKQDMPIDQARQLLGEQFIIGGTANTFEDVVLHYRAGADYVGVGPFRFTTTKKNLSPVLGLEGYASILTRMKEAGIELPVVAIGGITYEDIPAILQTGVRGIALSGTILRAEDPVAETRRIIRG</sequence>
<dbReference type="InterPro" id="IPR034291">
    <property type="entry name" value="TMP_synthase"/>
</dbReference>
<evidence type="ECO:0000256" key="1">
    <source>
        <dbReference type="ARBA" id="ARBA00001946"/>
    </source>
</evidence>
<feature type="domain" description="Thiamine phosphate synthase/TenI" evidence="11">
    <location>
        <begin position="5"/>
        <end position="187"/>
    </location>
</feature>
<evidence type="ECO:0000256" key="5">
    <source>
        <dbReference type="ARBA" id="ARBA00022723"/>
    </source>
</evidence>
<dbReference type="HAMAP" id="MF_00097">
    <property type="entry name" value="TMP_synthase"/>
    <property type="match status" value="1"/>
</dbReference>
<dbReference type="NCBIfam" id="NF000736">
    <property type="entry name" value="PRK00043.2-3"/>
    <property type="match status" value="1"/>
</dbReference>
<reference evidence="12" key="1">
    <citation type="journal article" date="2012" name="PLoS ONE">
        <title>Gene sets for utilization of primary and secondary nutrition supplies in the distal gut of endangered iberian lynx.</title>
        <authorList>
            <person name="Alcaide M."/>
            <person name="Messina E."/>
            <person name="Richter M."/>
            <person name="Bargiela R."/>
            <person name="Peplies J."/>
            <person name="Huws S.A."/>
            <person name="Newbold C.J."/>
            <person name="Golyshin P.N."/>
            <person name="Simon M.A."/>
            <person name="Lopez G."/>
            <person name="Yakimov M.M."/>
            <person name="Ferrer M."/>
        </authorList>
    </citation>
    <scope>NUCLEOTIDE SEQUENCE</scope>
</reference>
<evidence type="ECO:0000256" key="8">
    <source>
        <dbReference type="ARBA" id="ARBA00047334"/>
    </source>
</evidence>
<dbReference type="PANTHER" id="PTHR20857:SF15">
    <property type="entry name" value="THIAMINE-PHOSPHATE SYNTHASE"/>
    <property type="match status" value="1"/>
</dbReference>
<dbReference type="GO" id="GO:0009229">
    <property type="term" value="P:thiamine diphosphate biosynthetic process"/>
    <property type="evidence" value="ECO:0007669"/>
    <property type="project" value="UniProtKB-UniPathway"/>
</dbReference>
<protein>
    <recommendedName>
        <fullName evidence="3">thiamine phosphate synthase</fullName>
        <ecNumber evidence="3">2.5.1.3</ecNumber>
    </recommendedName>
</protein>
<dbReference type="InterPro" id="IPR022998">
    <property type="entry name" value="ThiamineP_synth_TenI"/>
</dbReference>
<dbReference type="GO" id="GO:0005737">
    <property type="term" value="C:cytoplasm"/>
    <property type="evidence" value="ECO:0007669"/>
    <property type="project" value="TreeGrafter"/>
</dbReference>
<dbReference type="InterPro" id="IPR013785">
    <property type="entry name" value="Aldolase_TIM"/>
</dbReference>
<dbReference type="Pfam" id="PF02581">
    <property type="entry name" value="TMP-TENI"/>
    <property type="match status" value="1"/>
</dbReference>
<keyword evidence="7" id="KW-0784">Thiamine biosynthesis</keyword>
<evidence type="ECO:0000256" key="2">
    <source>
        <dbReference type="ARBA" id="ARBA00005165"/>
    </source>
</evidence>
<comment type="pathway">
    <text evidence="2">Cofactor biosynthesis; thiamine diphosphate biosynthesis; thiamine phosphate from 4-amino-2-methyl-5-diphosphomethylpyrimidine and 4-methyl-5-(2-phosphoethyl)-thiazole: step 1/1.</text>
</comment>
<dbReference type="InterPro" id="IPR036206">
    <property type="entry name" value="ThiamineP_synth_sf"/>
</dbReference>
<dbReference type="GO" id="GO:0004789">
    <property type="term" value="F:thiamine-phosphate diphosphorylase activity"/>
    <property type="evidence" value="ECO:0007669"/>
    <property type="project" value="UniProtKB-EC"/>
</dbReference>
<dbReference type="EMBL" id="AMCI01001007">
    <property type="protein sequence ID" value="EJX06964.1"/>
    <property type="molecule type" value="Genomic_DNA"/>
</dbReference>
<dbReference type="CDD" id="cd00564">
    <property type="entry name" value="TMP_TenI"/>
    <property type="match status" value="1"/>
</dbReference>
<dbReference type="GO" id="GO:0009228">
    <property type="term" value="P:thiamine biosynthetic process"/>
    <property type="evidence" value="ECO:0007669"/>
    <property type="project" value="UniProtKB-KW"/>
</dbReference>
<keyword evidence="6" id="KW-0460">Magnesium</keyword>
<evidence type="ECO:0000256" key="9">
    <source>
        <dbReference type="ARBA" id="ARBA00047851"/>
    </source>
</evidence>
<comment type="catalytic activity">
    <reaction evidence="8">
        <text>4-methyl-5-(2-phosphooxyethyl)-thiazole + 4-amino-2-methyl-5-(diphosphooxymethyl)pyrimidine + H(+) = thiamine phosphate + diphosphate</text>
        <dbReference type="Rhea" id="RHEA:22328"/>
        <dbReference type="ChEBI" id="CHEBI:15378"/>
        <dbReference type="ChEBI" id="CHEBI:33019"/>
        <dbReference type="ChEBI" id="CHEBI:37575"/>
        <dbReference type="ChEBI" id="CHEBI:57841"/>
        <dbReference type="ChEBI" id="CHEBI:58296"/>
        <dbReference type="EC" id="2.5.1.3"/>
    </reaction>
</comment>
<comment type="cofactor">
    <cofactor evidence="1">
        <name>Mg(2+)</name>
        <dbReference type="ChEBI" id="CHEBI:18420"/>
    </cofactor>
</comment>
<keyword evidence="5" id="KW-0479">Metal-binding</keyword>